<protein>
    <submittedName>
        <fullName evidence="8">LysR family transcriptional regulator</fullName>
    </submittedName>
</protein>
<keyword evidence="6 7" id="KW-0472">Membrane</keyword>
<dbReference type="GO" id="GO:0005886">
    <property type="term" value="C:plasma membrane"/>
    <property type="evidence" value="ECO:0007669"/>
    <property type="project" value="UniProtKB-SubCell"/>
</dbReference>
<feature type="transmembrane region" description="Helical" evidence="7">
    <location>
        <begin position="110"/>
        <end position="132"/>
    </location>
</feature>
<comment type="similarity">
    <text evidence="2">Belongs to the DoxX family.</text>
</comment>
<dbReference type="InterPro" id="IPR051907">
    <property type="entry name" value="DoxX-like_oxidoreductase"/>
</dbReference>
<keyword evidence="9" id="KW-1185">Reference proteome</keyword>
<feature type="transmembrane region" description="Helical" evidence="7">
    <location>
        <begin position="85"/>
        <end position="104"/>
    </location>
</feature>
<evidence type="ECO:0000256" key="7">
    <source>
        <dbReference type="SAM" id="Phobius"/>
    </source>
</evidence>
<comment type="subcellular location">
    <subcellularLocation>
        <location evidence="1">Cell membrane</location>
        <topology evidence="1">Multi-pass membrane protein</topology>
    </subcellularLocation>
</comment>
<evidence type="ECO:0000256" key="6">
    <source>
        <dbReference type="ARBA" id="ARBA00023136"/>
    </source>
</evidence>
<evidence type="ECO:0000256" key="3">
    <source>
        <dbReference type="ARBA" id="ARBA00022475"/>
    </source>
</evidence>
<dbReference type="EMBL" id="BMED01000005">
    <property type="protein sequence ID" value="GGC93250.1"/>
    <property type="molecule type" value="Genomic_DNA"/>
</dbReference>
<accession>A0A916UXH8</accession>
<evidence type="ECO:0000256" key="4">
    <source>
        <dbReference type="ARBA" id="ARBA00022692"/>
    </source>
</evidence>
<organism evidence="8 9">
    <name type="scientific">Undibacterium terreum</name>
    <dbReference type="NCBI Taxonomy" id="1224302"/>
    <lineage>
        <taxon>Bacteria</taxon>
        <taxon>Pseudomonadati</taxon>
        <taxon>Pseudomonadota</taxon>
        <taxon>Betaproteobacteria</taxon>
        <taxon>Burkholderiales</taxon>
        <taxon>Oxalobacteraceae</taxon>
        <taxon>Undibacterium</taxon>
    </lineage>
</organism>
<keyword evidence="5 7" id="KW-1133">Transmembrane helix</keyword>
<dbReference type="InterPro" id="IPR032808">
    <property type="entry name" value="DoxX"/>
</dbReference>
<keyword evidence="3" id="KW-1003">Cell membrane</keyword>
<reference evidence="8" key="1">
    <citation type="journal article" date="2014" name="Int. J. Syst. Evol. Microbiol.">
        <title>Complete genome sequence of Corynebacterium casei LMG S-19264T (=DSM 44701T), isolated from a smear-ripened cheese.</title>
        <authorList>
            <consortium name="US DOE Joint Genome Institute (JGI-PGF)"/>
            <person name="Walter F."/>
            <person name="Albersmeier A."/>
            <person name="Kalinowski J."/>
            <person name="Ruckert C."/>
        </authorList>
    </citation>
    <scope>NUCLEOTIDE SEQUENCE</scope>
    <source>
        <strain evidence="8">CGMCC 1.10998</strain>
    </source>
</reference>
<evidence type="ECO:0000256" key="5">
    <source>
        <dbReference type="ARBA" id="ARBA00022989"/>
    </source>
</evidence>
<dbReference type="PANTHER" id="PTHR33452:SF1">
    <property type="entry name" value="INNER MEMBRANE PROTEIN YPHA-RELATED"/>
    <property type="match status" value="1"/>
</dbReference>
<dbReference type="PANTHER" id="PTHR33452">
    <property type="entry name" value="OXIDOREDUCTASE CATD-RELATED"/>
    <property type="match status" value="1"/>
</dbReference>
<dbReference type="RefSeq" id="WP_188568429.1">
    <property type="nucleotide sequence ID" value="NZ_BMED01000005.1"/>
</dbReference>
<dbReference type="Pfam" id="PF07681">
    <property type="entry name" value="DoxX"/>
    <property type="match status" value="1"/>
</dbReference>
<evidence type="ECO:0000313" key="8">
    <source>
        <dbReference type="EMBL" id="GGC93250.1"/>
    </source>
</evidence>
<comment type="caution">
    <text evidence="8">The sequence shown here is derived from an EMBL/GenBank/DDBJ whole genome shotgun (WGS) entry which is preliminary data.</text>
</comment>
<evidence type="ECO:0000256" key="1">
    <source>
        <dbReference type="ARBA" id="ARBA00004651"/>
    </source>
</evidence>
<keyword evidence="4 7" id="KW-0812">Transmembrane</keyword>
<proteinExistence type="inferred from homology"/>
<name>A0A916UXH8_9BURK</name>
<reference evidence="8" key="2">
    <citation type="submission" date="2020-09" db="EMBL/GenBank/DDBJ databases">
        <authorList>
            <person name="Sun Q."/>
            <person name="Zhou Y."/>
        </authorList>
    </citation>
    <scope>NUCLEOTIDE SEQUENCE</scope>
    <source>
        <strain evidence="8">CGMCC 1.10998</strain>
    </source>
</reference>
<dbReference type="AlphaFoldDB" id="A0A916UXH8"/>
<sequence length="139" mass="15232">MQTASRIQKNPIFSSPDLGLLYLRLTGALLLFYVHGLPKVLHYSTELQHIEDPFNMGRAFSLWFAIFAEVFCPILIALGVLTRLAALPVIGLLAVAMLAVHPDWSIAEGQFGWLLLIVFGAIALAGPGRYSIDAQRGRA</sequence>
<feature type="transmembrane region" description="Helical" evidence="7">
    <location>
        <begin position="21"/>
        <end position="40"/>
    </location>
</feature>
<feature type="transmembrane region" description="Helical" evidence="7">
    <location>
        <begin position="60"/>
        <end position="78"/>
    </location>
</feature>
<gene>
    <name evidence="8" type="ORF">GCM10011396_45670</name>
</gene>
<evidence type="ECO:0000313" key="9">
    <source>
        <dbReference type="Proteomes" id="UP000637423"/>
    </source>
</evidence>
<evidence type="ECO:0000256" key="2">
    <source>
        <dbReference type="ARBA" id="ARBA00006679"/>
    </source>
</evidence>
<dbReference type="Proteomes" id="UP000637423">
    <property type="component" value="Unassembled WGS sequence"/>
</dbReference>